<dbReference type="Proteomes" id="UP001619887">
    <property type="component" value="Unassembled WGS sequence"/>
</dbReference>
<dbReference type="EMBL" id="JBIYXZ010002076">
    <property type="protein sequence ID" value="KAL3056027.1"/>
    <property type="molecule type" value="Genomic_DNA"/>
</dbReference>
<reference evidence="1 2" key="2">
    <citation type="journal article" date="2024" name="G3 (Bethesda)">
        <title>The genome of the cryopelagic Antarctic bald notothen, Trematomus borchgrevinki.</title>
        <authorList>
            <person name="Rayamajhi N."/>
            <person name="Rivera-Colon A.G."/>
            <person name="Minhas B.F."/>
            <person name="Cheng C.C."/>
            <person name="Catchen J.M."/>
        </authorList>
    </citation>
    <scope>NUCLEOTIDE SEQUENCE [LARGE SCALE GENOMIC DNA]</scope>
    <source>
        <strain evidence="1">AGRC-2024</strain>
    </source>
</reference>
<evidence type="ECO:0000313" key="2">
    <source>
        <dbReference type="Proteomes" id="UP001619887"/>
    </source>
</evidence>
<reference evidence="1 2" key="1">
    <citation type="journal article" date="2022" name="G3 (Bethesda)">
        <title>Evaluating Illumina-, Nanopore-, and PacBio-based genome assembly strategies with the bald notothen, Trematomus borchgrevinki.</title>
        <authorList>
            <person name="Rayamajhi N."/>
            <person name="Cheng C.C."/>
            <person name="Catchen J.M."/>
        </authorList>
    </citation>
    <scope>NUCLEOTIDE SEQUENCE [LARGE SCALE GENOMIC DNA]</scope>
    <source>
        <strain evidence="1">AGRC-2024</strain>
    </source>
</reference>
<organism evidence="1 2">
    <name type="scientific">Pagothenia borchgrevinki</name>
    <name type="common">Bald rockcod</name>
    <name type="synonym">Trematomus borchgrevinki</name>
    <dbReference type="NCBI Taxonomy" id="8213"/>
    <lineage>
        <taxon>Eukaryota</taxon>
        <taxon>Metazoa</taxon>
        <taxon>Chordata</taxon>
        <taxon>Craniata</taxon>
        <taxon>Vertebrata</taxon>
        <taxon>Euteleostomi</taxon>
        <taxon>Actinopterygii</taxon>
        <taxon>Neopterygii</taxon>
        <taxon>Teleostei</taxon>
        <taxon>Neoteleostei</taxon>
        <taxon>Acanthomorphata</taxon>
        <taxon>Eupercaria</taxon>
        <taxon>Perciformes</taxon>
        <taxon>Notothenioidei</taxon>
        <taxon>Nototheniidae</taxon>
        <taxon>Pagothenia</taxon>
    </lineage>
</organism>
<dbReference type="InterPro" id="IPR044929">
    <property type="entry name" value="DNA/RNA_non-sp_Endonuclease_sf"/>
</dbReference>
<dbReference type="InterPro" id="IPR039015">
    <property type="entry name" value="ENDOD1"/>
</dbReference>
<dbReference type="PANTHER" id="PTHR21472">
    <property type="entry name" value="ENDONUCLEASE DOMAIN-CONTAINING 1 PROTEIN ENDOD1"/>
    <property type="match status" value="1"/>
</dbReference>
<accession>A0ABD2GQ58</accession>
<dbReference type="PANTHER" id="PTHR21472:SF15">
    <property type="entry name" value="ENDONUCLEASE DOMAIN-CONTAINING 1 PROTEIN-RELATED"/>
    <property type="match status" value="1"/>
</dbReference>
<sequence>MEECIKCVLDKYCINNNDIKEGFLVIGAQPGNDIISNKINVPSMLWSAFCCYSKSEKRWLASAHWGPNIDGETYLQTKTLAELHSELSTVSSGFEVFPGTECPLDTTVTQFYQDLNDGNKECQCNPSSKT</sequence>
<protein>
    <submittedName>
        <fullName evidence="1">Uncharacterized protein</fullName>
    </submittedName>
</protein>
<keyword evidence="2" id="KW-1185">Reference proteome</keyword>
<evidence type="ECO:0000313" key="1">
    <source>
        <dbReference type="EMBL" id="KAL3056027.1"/>
    </source>
</evidence>
<dbReference type="SUPFAM" id="SSF54060">
    <property type="entry name" value="His-Me finger endonucleases"/>
    <property type="match status" value="1"/>
</dbReference>
<comment type="caution">
    <text evidence="1">The sequence shown here is derived from an EMBL/GenBank/DDBJ whole genome shotgun (WGS) entry which is preliminary data.</text>
</comment>
<dbReference type="InterPro" id="IPR044925">
    <property type="entry name" value="His-Me_finger_sf"/>
</dbReference>
<proteinExistence type="predicted"/>
<dbReference type="AlphaFoldDB" id="A0ABD2GQ58"/>
<name>A0ABD2GQ58_PAGBO</name>
<dbReference type="Gene3D" id="3.40.570.10">
    <property type="entry name" value="Extracellular Endonuclease, subunit A"/>
    <property type="match status" value="1"/>
</dbReference>
<gene>
    <name evidence="1" type="ORF">OYC64_018686</name>
</gene>